<proteinExistence type="predicted"/>
<accession>A0A024VUC4</accession>
<dbReference type="OrthoDB" id="432817at2759"/>
<gene>
    <name evidence="1" type="ORF">PFFCH_00252</name>
</gene>
<organism evidence="1 2">
    <name type="scientific">Plasmodium falciparum FCH/4</name>
    <dbReference type="NCBI Taxonomy" id="1036724"/>
    <lineage>
        <taxon>Eukaryota</taxon>
        <taxon>Sar</taxon>
        <taxon>Alveolata</taxon>
        <taxon>Apicomplexa</taxon>
        <taxon>Aconoidasida</taxon>
        <taxon>Haemosporida</taxon>
        <taxon>Plasmodiidae</taxon>
        <taxon>Plasmodium</taxon>
        <taxon>Plasmodium (Laverania)</taxon>
    </lineage>
</organism>
<name>A0A024VUC4_PLAFA</name>
<dbReference type="Proteomes" id="UP000030656">
    <property type="component" value="Unassembled WGS sequence"/>
</dbReference>
<reference evidence="1 2" key="1">
    <citation type="submission" date="2013-02" db="EMBL/GenBank/DDBJ databases">
        <title>The Genome Annotation of Plasmodium falciparum FCH/4.</title>
        <authorList>
            <consortium name="The Broad Institute Genome Sequencing Platform"/>
            <consortium name="The Broad Institute Genome Sequencing Center for Infectious Disease"/>
            <person name="Neafsey D."/>
            <person name="Hoffman S."/>
            <person name="Volkman S."/>
            <person name="Rosenthal P."/>
            <person name="Walker B."/>
            <person name="Young S.K."/>
            <person name="Zeng Q."/>
            <person name="Gargeya S."/>
            <person name="Fitzgerald M."/>
            <person name="Haas B."/>
            <person name="Abouelleil A."/>
            <person name="Allen A.W."/>
            <person name="Alvarado L."/>
            <person name="Arachchi H.M."/>
            <person name="Berlin A.M."/>
            <person name="Chapman S.B."/>
            <person name="Gainer-Dewar J."/>
            <person name="Goldberg J."/>
            <person name="Griggs A."/>
            <person name="Gujja S."/>
            <person name="Hansen M."/>
            <person name="Howarth C."/>
            <person name="Imamovic A."/>
            <person name="Ireland A."/>
            <person name="Larimer J."/>
            <person name="McCowan C."/>
            <person name="Murphy C."/>
            <person name="Pearson M."/>
            <person name="Poon T.W."/>
            <person name="Priest M."/>
            <person name="Roberts A."/>
            <person name="Saif S."/>
            <person name="Shea T."/>
            <person name="Sisk P."/>
            <person name="Sykes S."/>
            <person name="Wortman J."/>
            <person name="Nusbaum C."/>
            <person name="Birren B."/>
        </authorList>
    </citation>
    <scope>NUCLEOTIDE SEQUENCE [LARGE SCALE GENOMIC DNA]</scope>
    <source>
        <strain evidence="1 2">FCH/4</strain>
    </source>
</reference>
<sequence length="301" mass="36031">MFILFHKRVGKGSWVGYIERYKVPRSIENTQRLIYNYEGSYCEKKLSCSWLWMLPKKLALSTTSDEVLNVWVYYRHKKKKAYHYLKVLKRLVDVGFCSSSDWRFKLITSRIQNKINTFLNLPRICFYYGKLKATAQLENLTKMLYNRLNSYMPYQLILLLRAFAYCNLQDIYLFNKIRDILQPQIKSLPFYYLINIVESYSSCLIHDYLYLNQIVEEIIYRINMCNQEFVKNLSGPISERVNNVYRDTLLNYKNVNNSDKEINNNEIGRISMKSRSIMSSHINLYDKDENINEDKDDDINE</sequence>
<evidence type="ECO:0000313" key="1">
    <source>
        <dbReference type="EMBL" id="ETW32344.1"/>
    </source>
</evidence>
<feature type="non-terminal residue" evidence="1">
    <location>
        <position position="301"/>
    </location>
</feature>
<protein>
    <submittedName>
        <fullName evidence="1">Uncharacterized protein</fullName>
    </submittedName>
</protein>
<dbReference type="AlphaFoldDB" id="A0A024VUC4"/>
<reference evidence="1 2" key="2">
    <citation type="submission" date="2013-02" db="EMBL/GenBank/DDBJ databases">
        <title>The Genome Sequence of Plasmodium falciparum FCH/4.</title>
        <authorList>
            <consortium name="The Broad Institute Genome Sequencing Platform"/>
            <consortium name="The Broad Institute Genome Sequencing Center for Infectious Disease"/>
            <person name="Neafsey D."/>
            <person name="Cheeseman I."/>
            <person name="Volkman S."/>
            <person name="Adams J."/>
            <person name="Walker B."/>
            <person name="Young S.K."/>
            <person name="Zeng Q."/>
            <person name="Gargeya S."/>
            <person name="Fitzgerald M."/>
            <person name="Haas B."/>
            <person name="Abouelleil A."/>
            <person name="Alvarado L."/>
            <person name="Arachchi H.M."/>
            <person name="Berlin A.M."/>
            <person name="Chapman S.B."/>
            <person name="Dewar J."/>
            <person name="Goldberg J."/>
            <person name="Griggs A."/>
            <person name="Gujja S."/>
            <person name="Hansen M."/>
            <person name="Howarth C."/>
            <person name="Imamovic A."/>
            <person name="Larimer J."/>
            <person name="McCowan C."/>
            <person name="Murphy C."/>
            <person name="Neiman D."/>
            <person name="Pearson M."/>
            <person name="Priest M."/>
            <person name="Roberts A."/>
            <person name="Saif S."/>
            <person name="Shea T."/>
            <person name="Sisk P."/>
            <person name="Sykes S."/>
            <person name="Wortman J."/>
            <person name="Nusbaum C."/>
            <person name="Birren B."/>
        </authorList>
    </citation>
    <scope>NUCLEOTIDE SEQUENCE [LARGE SCALE GENOMIC DNA]</scope>
    <source>
        <strain evidence="1 2">FCH/4</strain>
    </source>
</reference>
<dbReference type="EMBL" id="KI927801">
    <property type="protein sequence ID" value="ETW32344.1"/>
    <property type="molecule type" value="Genomic_DNA"/>
</dbReference>
<evidence type="ECO:0000313" key="2">
    <source>
        <dbReference type="Proteomes" id="UP000030656"/>
    </source>
</evidence>